<dbReference type="Proteomes" id="UP000006233">
    <property type="component" value="Unassembled WGS sequence"/>
</dbReference>
<dbReference type="AlphaFoldDB" id="C9N1Q9"/>
<organism evidence="1 2">
    <name type="scientific">Leptotrichia hofstadii F0254</name>
    <dbReference type="NCBI Taxonomy" id="634994"/>
    <lineage>
        <taxon>Bacteria</taxon>
        <taxon>Fusobacteriati</taxon>
        <taxon>Fusobacteriota</taxon>
        <taxon>Fusobacteriia</taxon>
        <taxon>Fusobacteriales</taxon>
        <taxon>Leptotrichiaceae</taxon>
        <taxon>Leptotrichia</taxon>
    </lineage>
</organism>
<evidence type="ECO:0000313" key="2">
    <source>
        <dbReference type="Proteomes" id="UP000006233"/>
    </source>
</evidence>
<reference evidence="1 2" key="1">
    <citation type="submission" date="2009-09" db="EMBL/GenBank/DDBJ databases">
        <authorList>
            <person name="Weinstock G."/>
            <person name="Sodergren E."/>
            <person name="Clifton S."/>
            <person name="Fulton L."/>
            <person name="Fulton B."/>
            <person name="Courtney L."/>
            <person name="Fronick C."/>
            <person name="Harrison M."/>
            <person name="Strong C."/>
            <person name="Farmer C."/>
            <person name="Delahaunty K."/>
            <person name="Markovic C."/>
            <person name="Hall O."/>
            <person name="Minx P."/>
            <person name="Tomlinson C."/>
            <person name="Mitreva M."/>
            <person name="Nelson J."/>
            <person name="Hou S."/>
            <person name="Wollam A."/>
            <person name="Pepin K.H."/>
            <person name="Johnson M."/>
            <person name="Bhonagiri V."/>
            <person name="Nash W.E."/>
            <person name="Warren W."/>
            <person name="Chinwalla A."/>
            <person name="Mardis E.R."/>
            <person name="Wilson R.K."/>
        </authorList>
    </citation>
    <scope>NUCLEOTIDE SEQUENCE [LARGE SCALE GENOMIC DNA]</scope>
    <source>
        <strain evidence="1 2">F0254</strain>
    </source>
</reference>
<proteinExistence type="predicted"/>
<dbReference type="Gene3D" id="3.10.50.40">
    <property type="match status" value="1"/>
</dbReference>
<dbReference type="STRING" id="634994.GCWU000323_02784"/>
<dbReference type="EMBL" id="ACVB02000032">
    <property type="protein sequence ID" value="EEX73177.1"/>
    <property type="molecule type" value="Genomic_DNA"/>
</dbReference>
<protein>
    <recommendedName>
        <fullName evidence="3">Peptidylprolyl isomerase</fullName>
    </recommendedName>
</protein>
<sequence>MSEAIKDVKAGQVVNKVVNDGKSLYVVKVLERNPKGLIPFESVKEAIKTQLRNQKRQIEQQTYLKSISDEFKLSNMDEALKNIK</sequence>
<dbReference type="eggNOG" id="COG0760">
    <property type="taxonomic scope" value="Bacteria"/>
</dbReference>
<evidence type="ECO:0008006" key="3">
    <source>
        <dbReference type="Google" id="ProtNLM"/>
    </source>
</evidence>
<evidence type="ECO:0000313" key="1">
    <source>
        <dbReference type="EMBL" id="EEX73177.1"/>
    </source>
</evidence>
<dbReference type="InterPro" id="IPR046357">
    <property type="entry name" value="PPIase_dom_sf"/>
</dbReference>
<dbReference type="HOGENOM" id="CLU_2523500_0_0_0"/>
<gene>
    <name evidence="1" type="ORF">GCWU000323_02784</name>
</gene>
<name>C9N1Q9_9FUSO</name>
<accession>C9N1Q9</accession>
<dbReference type="GO" id="GO:0003755">
    <property type="term" value="F:peptidyl-prolyl cis-trans isomerase activity"/>
    <property type="evidence" value="ECO:0007669"/>
    <property type="project" value="InterPro"/>
</dbReference>
<comment type="caution">
    <text evidence="1">The sequence shown here is derived from an EMBL/GenBank/DDBJ whole genome shotgun (WGS) entry which is preliminary data.</text>
</comment>